<proteinExistence type="predicted"/>
<evidence type="ECO:0000313" key="1">
    <source>
        <dbReference type="EMBL" id="MDZ5456859.1"/>
    </source>
</evidence>
<comment type="caution">
    <text evidence="1">The sequence shown here is derived from an EMBL/GenBank/DDBJ whole genome shotgun (WGS) entry which is preliminary data.</text>
</comment>
<organism evidence="1 2">
    <name type="scientific">Azohydromonas lata</name>
    <dbReference type="NCBI Taxonomy" id="45677"/>
    <lineage>
        <taxon>Bacteria</taxon>
        <taxon>Pseudomonadati</taxon>
        <taxon>Pseudomonadota</taxon>
        <taxon>Betaproteobacteria</taxon>
        <taxon>Burkholderiales</taxon>
        <taxon>Sphaerotilaceae</taxon>
        <taxon>Azohydromonas</taxon>
    </lineage>
</organism>
<dbReference type="Proteomes" id="UP001293718">
    <property type="component" value="Unassembled WGS sequence"/>
</dbReference>
<sequence length="85" mass="8830">MAAGTHTIEAAVAIVLRVGNNSITIERQGIRLESLQIAAGGKLGVEVEGRQVQVQSQTTLHLKGLCTTVDAQALTALKGALVLIN</sequence>
<name>A0ABU5ICP0_9BURK</name>
<accession>A0ABU5ICP0</accession>
<evidence type="ECO:0000313" key="2">
    <source>
        <dbReference type="Proteomes" id="UP001293718"/>
    </source>
</evidence>
<dbReference type="RefSeq" id="WP_322465295.1">
    <property type="nucleotide sequence ID" value="NZ_JAXOJX010000012.1"/>
</dbReference>
<reference evidence="1 2" key="1">
    <citation type="submission" date="2023-11" db="EMBL/GenBank/DDBJ databases">
        <title>Draft genome of Azohydromonas lata strain H1 (DSM1123), a polyhydroxyalkanoate producer.</title>
        <authorList>
            <person name="Traversa D."/>
            <person name="D'Addabbo P."/>
            <person name="Pazzani C."/>
            <person name="Manzari C."/>
            <person name="Chiara M."/>
            <person name="Scrascia M."/>
        </authorList>
    </citation>
    <scope>NUCLEOTIDE SEQUENCE [LARGE SCALE GENOMIC DNA]</scope>
    <source>
        <strain evidence="1 2">H1</strain>
    </source>
</reference>
<keyword evidence="2" id="KW-1185">Reference proteome</keyword>
<gene>
    <name evidence="1" type="ORF">SM757_09780</name>
</gene>
<protein>
    <submittedName>
        <fullName evidence="1">Uncharacterized protein</fullName>
    </submittedName>
</protein>
<dbReference type="EMBL" id="JAXOJX010000012">
    <property type="protein sequence ID" value="MDZ5456859.1"/>
    <property type="molecule type" value="Genomic_DNA"/>
</dbReference>